<reference evidence="1 2" key="1">
    <citation type="submission" date="2019-08" db="EMBL/GenBank/DDBJ databases">
        <title>Complete genome sequence of Terriglobus albidus strain ORNL.</title>
        <authorList>
            <person name="Podar M."/>
        </authorList>
    </citation>
    <scope>NUCLEOTIDE SEQUENCE [LARGE SCALE GENOMIC DNA]</scope>
    <source>
        <strain evidence="1 2">ORNL</strain>
    </source>
</reference>
<proteinExistence type="predicted"/>
<dbReference type="RefSeq" id="WP_147649395.1">
    <property type="nucleotide sequence ID" value="NZ_CP042806.1"/>
</dbReference>
<dbReference type="OrthoDB" id="103670at2"/>
<name>A0A5B9EG56_9BACT</name>
<evidence type="ECO:0000313" key="1">
    <source>
        <dbReference type="EMBL" id="QEE30125.1"/>
    </source>
</evidence>
<keyword evidence="2" id="KW-1185">Reference proteome</keyword>
<gene>
    <name evidence="1" type="ORF">FTW19_20350</name>
</gene>
<dbReference type="Proteomes" id="UP000321820">
    <property type="component" value="Chromosome"/>
</dbReference>
<dbReference type="KEGG" id="talb:FTW19_20350"/>
<sequence>MGVYVDNKLVYVVQGGSLNTTLSLTPGSHDTVVEASDLCGSSSKLSVPITVTAKTEVWVNSPSAGKSSTVPAFVASATTTCASGIAAMELYVDGQLIETEQGNTLNYQAALSPGAHQTVVLSRDNCGGSAKTPIDLVVVGLSNTFTNLQASPTWNMSGQKAPYYDNCVDHTEPGACDGVTYSYNRNIASPSLTGSATQFNLGGALPYSDVLFWNHLIGAFSSQNLPDIDHKLIAATKNFTYDAYFYVTSYDEVHTQALEFDINWFLNSAGMTWGTECRLRGGHVWALWNNIDKKWEATGIPCAPMKDAWNHVTISGKRNDDNTLTYQTITLNGKSVVLNKTIAPFWVPADWYGVTVNYQMDGDEKQTSVKSYVDKFSFMFW</sequence>
<dbReference type="InterPro" id="IPR013783">
    <property type="entry name" value="Ig-like_fold"/>
</dbReference>
<accession>A0A5B9EG56</accession>
<dbReference type="Gene3D" id="2.60.40.10">
    <property type="entry name" value="Immunoglobulins"/>
    <property type="match status" value="1"/>
</dbReference>
<dbReference type="EMBL" id="CP042806">
    <property type="protein sequence ID" value="QEE30125.1"/>
    <property type="molecule type" value="Genomic_DNA"/>
</dbReference>
<protein>
    <submittedName>
        <fullName evidence="1">Uncharacterized protein</fullName>
    </submittedName>
</protein>
<organism evidence="1 2">
    <name type="scientific">Terriglobus albidus</name>
    <dbReference type="NCBI Taxonomy" id="1592106"/>
    <lineage>
        <taxon>Bacteria</taxon>
        <taxon>Pseudomonadati</taxon>
        <taxon>Acidobacteriota</taxon>
        <taxon>Terriglobia</taxon>
        <taxon>Terriglobales</taxon>
        <taxon>Acidobacteriaceae</taxon>
        <taxon>Terriglobus</taxon>
    </lineage>
</organism>
<evidence type="ECO:0000313" key="2">
    <source>
        <dbReference type="Proteomes" id="UP000321820"/>
    </source>
</evidence>
<dbReference type="AlphaFoldDB" id="A0A5B9EG56"/>